<dbReference type="GO" id="GO:0047372">
    <property type="term" value="F:monoacylglycerol lipase activity"/>
    <property type="evidence" value="ECO:0007669"/>
    <property type="project" value="TreeGrafter"/>
</dbReference>
<evidence type="ECO:0000313" key="2">
    <source>
        <dbReference type="EMBL" id="RZT86639.1"/>
    </source>
</evidence>
<organism evidence="2 3">
    <name type="scientific">Pseudonocardia sediminis</name>
    <dbReference type="NCBI Taxonomy" id="1397368"/>
    <lineage>
        <taxon>Bacteria</taxon>
        <taxon>Bacillati</taxon>
        <taxon>Actinomycetota</taxon>
        <taxon>Actinomycetes</taxon>
        <taxon>Pseudonocardiales</taxon>
        <taxon>Pseudonocardiaceae</taxon>
        <taxon>Pseudonocardia</taxon>
    </lineage>
</organism>
<proteinExistence type="predicted"/>
<dbReference type="EMBL" id="SHKL01000001">
    <property type="protein sequence ID" value="RZT86639.1"/>
    <property type="molecule type" value="Genomic_DNA"/>
</dbReference>
<evidence type="ECO:0000259" key="1">
    <source>
        <dbReference type="Pfam" id="PF00561"/>
    </source>
</evidence>
<dbReference type="InterPro" id="IPR000073">
    <property type="entry name" value="AB_hydrolase_1"/>
</dbReference>
<feature type="domain" description="AB hydrolase-1" evidence="1">
    <location>
        <begin position="43"/>
        <end position="269"/>
    </location>
</feature>
<dbReference type="Gene3D" id="3.40.50.1820">
    <property type="entry name" value="alpha/beta hydrolase"/>
    <property type="match status" value="1"/>
</dbReference>
<dbReference type="PANTHER" id="PTHR43798:SF5">
    <property type="entry name" value="MONOACYLGLYCEROL LIPASE ABHD6"/>
    <property type="match status" value="1"/>
</dbReference>
<dbReference type="GO" id="GO:0016020">
    <property type="term" value="C:membrane"/>
    <property type="evidence" value="ECO:0007669"/>
    <property type="project" value="TreeGrafter"/>
</dbReference>
<dbReference type="SUPFAM" id="SSF53474">
    <property type="entry name" value="alpha/beta-Hydrolases"/>
    <property type="match status" value="1"/>
</dbReference>
<dbReference type="GO" id="GO:0046464">
    <property type="term" value="P:acylglycerol catabolic process"/>
    <property type="evidence" value="ECO:0007669"/>
    <property type="project" value="TreeGrafter"/>
</dbReference>
<dbReference type="InterPro" id="IPR029058">
    <property type="entry name" value="AB_hydrolase_fold"/>
</dbReference>
<dbReference type="PANTHER" id="PTHR43798">
    <property type="entry name" value="MONOACYLGLYCEROL LIPASE"/>
    <property type="match status" value="1"/>
</dbReference>
<dbReference type="Proteomes" id="UP000291591">
    <property type="component" value="Unassembled WGS sequence"/>
</dbReference>
<comment type="caution">
    <text evidence="2">The sequence shown here is derived from an EMBL/GenBank/DDBJ whole genome shotgun (WGS) entry which is preliminary data.</text>
</comment>
<gene>
    <name evidence="2" type="ORF">EV383_3536</name>
</gene>
<keyword evidence="3" id="KW-1185">Reference proteome</keyword>
<dbReference type="AlphaFoldDB" id="A0A4Q7V240"/>
<dbReference type="Pfam" id="PF00561">
    <property type="entry name" value="Abhydrolase_1"/>
    <property type="match status" value="1"/>
</dbReference>
<protein>
    <submittedName>
        <fullName evidence="2">Poly(3-hydroxyalkanoate) depolymerase</fullName>
    </submittedName>
</protein>
<reference evidence="2 3" key="1">
    <citation type="submission" date="2019-02" db="EMBL/GenBank/DDBJ databases">
        <title>Sequencing the genomes of 1000 actinobacteria strains.</title>
        <authorList>
            <person name="Klenk H.-P."/>
        </authorList>
    </citation>
    <scope>NUCLEOTIDE SEQUENCE [LARGE SCALE GENOMIC DNA]</scope>
    <source>
        <strain evidence="2 3">DSM 45779</strain>
    </source>
</reference>
<sequence length="290" mass="30550">MTARNALPGRAGTPGRDEVTRIFSVRGRRLSVTHRPGRRGRVPLLLCSGIGSGSVLFDPLLAELDPDRPVIRFDAPGVGASPTPRVPYRYATLAATVASVVGRLGYDRADVLGISWGGGLAQQMALQHPRLTRKLVLVATATGSVMVPAKPRTLATMLTPRRHRDPGFAVSVAGDLYGGTARTDPHGTVAALHPEGSGSTSQRGYLYQLFAISGWTSLPLLPLIRRPVLVISGDDDPLIPAVNATLMARLMPRAQLHLHPGGHLALLTDAAELAPVIETFLNGNGGTGTG</sequence>
<dbReference type="RefSeq" id="WP_242623161.1">
    <property type="nucleotide sequence ID" value="NZ_SHKL01000001.1"/>
</dbReference>
<dbReference type="InterPro" id="IPR050266">
    <property type="entry name" value="AB_hydrolase_sf"/>
</dbReference>
<name>A0A4Q7V240_PSEST</name>
<evidence type="ECO:0000313" key="3">
    <source>
        <dbReference type="Proteomes" id="UP000291591"/>
    </source>
</evidence>
<accession>A0A4Q7V240</accession>
<dbReference type="PRINTS" id="PR00111">
    <property type="entry name" value="ABHYDROLASE"/>
</dbReference>